<dbReference type="Gene3D" id="3.30.420.40">
    <property type="match status" value="1"/>
</dbReference>
<dbReference type="InterPro" id="IPR001792">
    <property type="entry name" value="Acylphosphatase-like_dom"/>
</dbReference>
<dbReference type="Gene3D" id="3.30.110.120">
    <property type="match status" value="1"/>
</dbReference>
<dbReference type="OrthoDB" id="9808093at2"/>
<feature type="domain" description="Acylphosphatase-like" evidence="10">
    <location>
        <begin position="3"/>
        <end position="90"/>
    </location>
</feature>
<evidence type="ECO:0000256" key="8">
    <source>
        <dbReference type="PIRNR" id="PIRNR006256"/>
    </source>
</evidence>
<dbReference type="InterPro" id="IPR055128">
    <property type="entry name" value="HypF_C_2"/>
</dbReference>
<evidence type="ECO:0000256" key="6">
    <source>
        <dbReference type="ARBA" id="ARBA00022833"/>
    </source>
</evidence>
<dbReference type="NCBIfam" id="TIGR00143">
    <property type="entry name" value="hypF"/>
    <property type="match status" value="1"/>
</dbReference>
<accession>A0A1H0ECA6</accession>
<dbReference type="InterPro" id="IPR011125">
    <property type="entry name" value="Znf_HypF"/>
</dbReference>
<organism evidence="12 13">
    <name type="scientific">Desulfonauticus submarinus</name>
    <dbReference type="NCBI Taxonomy" id="206665"/>
    <lineage>
        <taxon>Bacteria</taxon>
        <taxon>Pseudomonadati</taxon>
        <taxon>Thermodesulfobacteriota</taxon>
        <taxon>Desulfovibrionia</taxon>
        <taxon>Desulfovibrionales</taxon>
        <taxon>Desulfonauticaceae</taxon>
        <taxon>Desulfonauticus</taxon>
    </lineage>
</organism>
<dbReference type="AlphaFoldDB" id="A0A1H0ECA6"/>
<comment type="catalytic activity">
    <reaction evidence="9">
        <text>an acyl phosphate + H2O = a carboxylate + phosphate + H(+)</text>
        <dbReference type="Rhea" id="RHEA:14965"/>
        <dbReference type="ChEBI" id="CHEBI:15377"/>
        <dbReference type="ChEBI" id="CHEBI:15378"/>
        <dbReference type="ChEBI" id="CHEBI:29067"/>
        <dbReference type="ChEBI" id="CHEBI:43474"/>
        <dbReference type="ChEBI" id="CHEBI:59918"/>
        <dbReference type="EC" id="3.6.1.7"/>
    </reaction>
</comment>
<keyword evidence="4" id="KW-0479">Metal-binding</keyword>
<reference evidence="12 13" key="1">
    <citation type="submission" date="2016-10" db="EMBL/GenBank/DDBJ databases">
        <authorList>
            <person name="de Groot N.N."/>
        </authorList>
    </citation>
    <scope>NUCLEOTIDE SEQUENCE [LARGE SCALE GENOMIC DNA]</scope>
    <source>
        <strain evidence="12 13">DSM 15269</strain>
    </source>
</reference>
<dbReference type="PANTHER" id="PTHR42959">
    <property type="entry name" value="CARBAMOYLTRANSFERASE"/>
    <property type="match status" value="1"/>
</dbReference>
<dbReference type="InterPro" id="IPR051060">
    <property type="entry name" value="Carbamoyltrans_HypF-like"/>
</dbReference>
<evidence type="ECO:0000256" key="9">
    <source>
        <dbReference type="PROSITE-ProRule" id="PRU00520"/>
    </source>
</evidence>
<dbReference type="Proteomes" id="UP000199602">
    <property type="component" value="Unassembled WGS sequence"/>
</dbReference>
<dbReference type="RefSeq" id="WP_092065535.1">
    <property type="nucleotide sequence ID" value="NZ_FNIN01000007.1"/>
</dbReference>
<dbReference type="InterPro" id="IPR017945">
    <property type="entry name" value="DHBP_synth_RibB-like_a/b_dom"/>
</dbReference>
<dbReference type="EMBL" id="FNIN01000007">
    <property type="protein sequence ID" value="SDN80054.1"/>
    <property type="molecule type" value="Genomic_DNA"/>
</dbReference>
<evidence type="ECO:0000256" key="2">
    <source>
        <dbReference type="ARBA" id="ARBA00008097"/>
    </source>
</evidence>
<evidence type="ECO:0000256" key="3">
    <source>
        <dbReference type="ARBA" id="ARBA00022598"/>
    </source>
</evidence>
<protein>
    <recommendedName>
        <fullName evidence="8">Carbamoyltransferase</fullName>
        <ecNumber evidence="8">6.2.-.-</ecNumber>
    </recommendedName>
</protein>
<dbReference type="PROSITE" id="PS51160">
    <property type="entry name" value="ACYLPHOSPHATASE_3"/>
    <property type="match status" value="1"/>
</dbReference>
<evidence type="ECO:0000256" key="4">
    <source>
        <dbReference type="ARBA" id="ARBA00022723"/>
    </source>
</evidence>
<keyword evidence="5" id="KW-0863">Zinc-finger</keyword>
<dbReference type="Pfam" id="PF17788">
    <property type="entry name" value="HypF_C"/>
    <property type="match status" value="1"/>
</dbReference>
<dbReference type="PROSITE" id="PS51163">
    <property type="entry name" value="YRDC"/>
    <property type="match status" value="1"/>
</dbReference>
<evidence type="ECO:0000313" key="12">
    <source>
        <dbReference type="EMBL" id="SDN80054.1"/>
    </source>
</evidence>
<dbReference type="GO" id="GO:0003725">
    <property type="term" value="F:double-stranded RNA binding"/>
    <property type="evidence" value="ECO:0007669"/>
    <property type="project" value="InterPro"/>
</dbReference>
<feature type="active site" evidence="9">
    <location>
        <position position="36"/>
    </location>
</feature>
<dbReference type="SUPFAM" id="SSF55821">
    <property type="entry name" value="YrdC/RibB"/>
    <property type="match status" value="1"/>
</dbReference>
<dbReference type="EC" id="6.2.-.-" evidence="8"/>
<dbReference type="InterPro" id="IPR036046">
    <property type="entry name" value="Acylphosphatase-like_dom_sf"/>
</dbReference>
<keyword evidence="6" id="KW-0862">Zinc</keyword>
<dbReference type="Pfam" id="PF00708">
    <property type="entry name" value="Acylphosphatase"/>
    <property type="match status" value="1"/>
</dbReference>
<dbReference type="Pfam" id="PF22521">
    <property type="entry name" value="HypF_C_2"/>
    <property type="match status" value="1"/>
</dbReference>
<dbReference type="PROSITE" id="PS00150">
    <property type="entry name" value="ACYLPHOSPHATASE_1"/>
    <property type="match status" value="1"/>
</dbReference>
<dbReference type="GO" id="GO:0016743">
    <property type="term" value="F:carboxyl- or carbamoyltransferase activity"/>
    <property type="evidence" value="ECO:0007669"/>
    <property type="project" value="UniProtKB-UniRule"/>
</dbReference>
<comment type="catalytic activity">
    <reaction evidence="7">
        <text>C-terminal L-cysteinyl-[HypE protein] + carbamoyl phosphate + ATP + H2O = C-terminal S-carboxamide-L-cysteinyl-[HypE protein] + AMP + phosphate + diphosphate + H(+)</text>
        <dbReference type="Rhea" id="RHEA:55636"/>
        <dbReference type="Rhea" id="RHEA-COMP:14247"/>
        <dbReference type="Rhea" id="RHEA-COMP:14392"/>
        <dbReference type="ChEBI" id="CHEBI:15377"/>
        <dbReference type="ChEBI" id="CHEBI:15378"/>
        <dbReference type="ChEBI" id="CHEBI:30616"/>
        <dbReference type="ChEBI" id="CHEBI:33019"/>
        <dbReference type="ChEBI" id="CHEBI:43474"/>
        <dbReference type="ChEBI" id="CHEBI:58228"/>
        <dbReference type="ChEBI" id="CHEBI:76913"/>
        <dbReference type="ChEBI" id="CHEBI:139126"/>
        <dbReference type="ChEBI" id="CHEBI:456215"/>
    </reaction>
</comment>
<dbReference type="InterPro" id="IPR004421">
    <property type="entry name" value="Carbamoyltransferase_HypF"/>
</dbReference>
<evidence type="ECO:0000256" key="5">
    <source>
        <dbReference type="ARBA" id="ARBA00022771"/>
    </source>
</evidence>
<dbReference type="UniPathway" id="UPA00335"/>
<evidence type="ECO:0000259" key="11">
    <source>
        <dbReference type="PROSITE" id="PS51163"/>
    </source>
</evidence>
<dbReference type="InterPro" id="IPR017968">
    <property type="entry name" value="Acylphosphatase_CS"/>
</dbReference>
<dbReference type="InterPro" id="IPR041440">
    <property type="entry name" value="HypF_C"/>
</dbReference>
<feature type="domain" description="YrdC-like" evidence="11">
    <location>
        <begin position="201"/>
        <end position="391"/>
    </location>
</feature>
<comment type="pathway">
    <text evidence="1">Protein modification; [NiFe] hydrogenase maturation.</text>
</comment>
<evidence type="ECO:0000256" key="7">
    <source>
        <dbReference type="ARBA" id="ARBA00048220"/>
    </source>
</evidence>
<comment type="similarity">
    <text evidence="2 8">Belongs to the carbamoyltransferase HypF family.</text>
</comment>
<dbReference type="PANTHER" id="PTHR42959:SF1">
    <property type="entry name" value="CARBAMOYLTRANSFERASE HYPF"/>
    <property type="match status" value="1"/>
</dbReference>
<keyword evidence="13" id="KW-1185">Reference proteome</keyword>
<sequence>MTRKQIIVNGRVQGVGFRPFVYRLAKELGLTGWVKNSSLGVVIEIQGEERSLDKFIYNLQNKLPRLAKIVDLKVKDIDFCREESEFNIVLSQKGDGHNVLISPDVCICDDCKKDIFDPNNRRYLYPFTNCTNCGPRYTITYSIPYDRAKTSMSCFPMCEKCFAEYKDPLDRRFHAQPNACPECGPHVWLVNRKGELLEERENALRKVAELLLNGKVIAIKGLGGFHLACDAKNSEAVLELRKRKNRPHKSLAVMVDNLQDVKVICEVNDFEANVLTSPAHPIVVLQRKNCFLNEYLAPDTNTLGVMLPYTPLHFILFKFLKELGEDLPVLVMTSGNSSSEPISLGNREAFSRLSHIADFFLFHNRDILIRCDDSVVALNREKKLFFRRARGYVPTPIFLAQKGKCVLGVGPELKNTICVIKQDQAFVSQHIGDLKNLETYKFFLETIEHLQKILEVKPELIVCDLHPDYLSTNFAQEQKEIPILSLQHHFAHIYSLVAENKIESPVLAWALDGTGLGEDGNLWGAELIYVDPNKGEHYRLATFDPIPLPGGEKAVLEPWRIAYALLWKIGEDLGYNWKWKKEFFKAEKIIFEMLEKGVNCPLSSSLGRFLDGVASLLGLVNVISYEGQGPILLEKIQSNIDCQETYDWNFFEKKGLVYVDTLFLFKQVLVDFKNKVSFAVISKKLHSTLIKLLVNLGHDLAKKMNIKYLGFSGGVMQNRTFSFLLPEETKKKGLIPLIHTKLPPNDGSISLGQAFYGQIKLRNTNFN</sequence>
<name>A0A1H0ECA6_9BACT</name>
<proteinExistence type="inferred from homology"/>
<dbReference type="Gene3D" id="3.90.870.50">
    <property type="match status" value="1"/>
</dbReference>
<feature type="active site" evidence="9">
    <location>
        <position position="18"/>
    </location>
</feature>
<gene>
    <name evidence="12" type="ORF">SAMN04488516_10759</name>
</gene>
<dbReference type="PIRSF" id="PIRSF006256">
    <property type="entry name" value="CMPcnvr_hdrg_mat"/>
    <property type="match status" value="1"/>
</dbReference>
<dbReference type="GO" id="GO:0008270">
    <property type="term" value="F:zinc ion binding"/>
    <property type="evidence" value="ECO:0007669"/>
    <property type="project" value="UniProtKB-KW"/>
</dbReference>
<dbReference type="GO" id="GO:0003998">
    <property type="term" value="F:acylphosphatase activity"/>
    <property type="evidence" value="ECO:0007669"/>
    <property type="project" value="UniProtKB-EC"/>
</dbReference>
<evidence type="ECO:0000259" key="10">
    <source>
        <dbReference type="PROSITE" id="PS51160"/>
    </source>
</evidence>
<dbReference type="STRING" id="206665.SAMN04488516_10759"/>
<keyword evidence="9" id="KW-0378">Hydrolase</keyword>
<keyword evidence="3" id="KW-0436">Ligase</keyword>
<dbReference type="GO" id="GO:0051604">
    <property type="term" value="P:protein maturation"/>
    <property type="evidence" value="ECO:0007669"/>
    <property type="project" value="TreeGrafter"/>
</dbReference>
<dbReference type="Pfam" id="PF07503">
    <property type="entry name" value="zf-HYPF"/>
    <property type="match status" value="2"/>
</dbReference>
<dbReference type="InterPro" id="IPR006070">
    <property type="entry name" value="Sua5-like_dom"/>
</dbReference>
<evidence type="ECO:0000313" key="13">
    <source>
        <dbReference type="Proteomes" id="UP000199602"/>
    </source>
</evidence>
<dbReference type="Pfam" id="PF01300">
    <property type="entry name" value="Sua5_yciO_yrdC"/>
    <property type="match status" value="1"/>
</dbReference>
<evidence type="ECO:0000256" key="1">
    <source>
        <dbReference type="ARBA" id="ARBA00004711"/>
    </source>
</evidence>
<dbReference type="SUPFAM" id="SSF54975">
    <property type="entry name" value="Acylphosphatase/BLUF domain-like"/>
    <property type="match status" value="1"/>
</dbReference>
<dbReference type="GO" id="GO:0016874">
    <property type="term" value="F:ligase activity"/>
    <property type="evidence" value="ECO:0007669"/>
    <property type="project" value="UniProtKB-UniRule"/>
</dbReference>
<dbReference type="Gene3D" id="3.30.420.360">
    <property type="match status" value="1"/>
</dbReference>